<keyword evidence="1" id="KW-0812">Transmembrane</keyword>
<evidence type="ECO:0000313" key="2">
    <source>
        <dbReference type="EMBL" id="MDT0454830.1"/>
    </source>
</evidence>
<comment type="caution">
    <text evidence="2">The sequence shown here is derived from an EMBL/GenBank/DDBJ whole genome shotgun (WGS) entry which is preliminary data.</text>
</comment>
<evidence type="ECO:0008006" key="4">
    <source>
        <dbReference type="Google" id="ProtNLM"/>
    </source>
</evidence>
<reference evidence="2" key="1">
    <citation type="submission" date="2024-05" db="EMBL/GenBank/DDBJ databases">
        <title>30 novel species of actinomycetes from the DSMZ collection.</title>
        <authorList>
            <person name="Nouioui I."/>
        </authorList>
    </citation>
    <scope>NUCLEOTIDE SEQUENCE</scope>
    <source>
        <strain evidence="2">DSM 41527</strain>
    </source>
</reference>
<keyword evidence="3" id="KW-1185">Reference proteome</keyword>
<feature type="transmembrane region" description="Helical" evidence="1">
    <location>
        <begin position="6"/>
        <end position="25"/>
    </location>
</feature>
<dbReference type="RefSeq" id="WP_311622256.1">
    <property type="nucleotide sequence ID" value="NZ_JAVRFE010000003.1"/>
</dbReference>
<dbReference type="Proteomes" id="UP001180551">
    <property type="component" value="Unassembled WGS sequence"/>
</dbReference>
<feature type="transmembrane region" description="Helical" evidence="1">
    <location>
        <begin position="105"/>
        <end position="125"/>
    </location>
</feature>
<feature type="transmembrane region" description="Helical" evidence="1">
    <location>
        <begin position="64"/>
        <end position="84"/>
    </location>
</feature>
<feature type="transmembrane region" description="Helical" evidence="1">
    <location>
        <begin position="131"/>
        <end position="154"/>
    </location>
</feature>
<sequence length="189" mass="19700">MQNTNGGAALAIAVPVVGLVVRQQLRTRRVRRIGSLLTPAVFAVLGALGIAFGVVSVVKQHPLTGLPVVLLLVSLVVAAGFGAARARTVRVWRGPRGEVLRKGTAATSGLWLTSAGVHFGLGLWIDHTAGAGVLGAVSLYAYLAIGLGTQNLLVRGRAAVLCRPDAGDQRNAGRFLRQRHVSPHAERGS</sequence>
<organism evidence="2 3">
    <name type="scientific">Streptomyces mooreae</name>
    <dbReference type="NCBI Taxonomy" id="3075523"/>
    <lineage>
        <taxon>Bacteria</taxon>
        <taxon>Bacillati</taxon>
        <taxon>Actinomycetota</taxon>
        <taxon>Actinomycetes</taxon>
        <taxon>Kitasatosporales</taxon>
        <taxon>Streptomycetaceae</taxon>
        <taxon>Streptomyces</taxon>
    </lineage>
</organism>
<keyword evidence="1" id="KW-0472">Membrane</keyword>
<name>A0ABU2T3S5_9ACTN</name>
<protein>
    <recommendedName>
        <fullName evidence="4">DUF1453 domain-containing protein</fullName>
    </recommendedName>
</protein>
<feature type="transmembrane region" description="Helical" evidence="1">
    <location>
        <begin position="37"/>
        <end position="58"/>
    </location>
</feature>
<proteinExistence type="predicted"/>
<evidence type="ECO:0000313" key="3">
    <source>
        <dbReference type="Proteomes" id="UP001180551"/>
    </source>
</evidence>
<keyword evidence="1" id="KW-1133">Transmembrane helix</keyword>
<dbReference type="EMBL" id="JAVRFE010000003">
    <property type="protein sequence ID" value="MDT0454830.1"/>
    <property type="molecule type" value="Genomic_DNA"/>
</dbReference>
<accession>A0ABU2T3S5</accession>
<evidence type="ECO:0000256" key="1">
    <source>
        <dbReference type="SAM" id="Phobius"/>
    </source>
</evidence>
<gene>
    <name evidence="2" type="ORF">RM550_03615</name>
</gene>